<dbReference type="Proteomes" id="UP001156140">
    <property type="component" value="Unassembled WGS sequence"/>
</dbReference>
<name>A0AA41UBK3_9HYPH</name>
<accession>A0AA41UBK3</accession>
<evidence type="ECO:0000256" key="1">
    <source>
        <dbReference type="SAM" id="SignalP"/>
    </source>
</evidence>
<gene>
    <name evidence="2" type="ORF">ML536_10435</name>
</gene>
<reference evidence="2" key="1">
    <citation type="submission" date="2022-03" db="EMBL/GenBank/DDBJ databases">
        <title>The complete genome sequence of a Methyloterrigena soli.</title>
        <authorList>
            <person name="Zi Z."/>
        </authorList>
    </citation>
    <scope>NUCLEOTIDE SEQUENCE</scope>
    <source>
        <strain evidence="2">M48</strain>
    </source>
</reference>
<keyword evidence="3" id="KW-1185">Reference proteome</keyword>
<evidence type="ECO:0000313" key="3">
    <source>
        <dbReference type="Proteomes" id="UP001156140"/>
    </source>
</evidence>
<sequence length="139" mass="14424">MRHSILAACALLALGTVNVVADDALKPCEGIDVSFDPASIKSQIDGELTVFSFNMVANIKNSASSAVTLSTKLKSGDQTLATSDPAELKPGETTSVSAAMKKWSPYTDHGFDLEADISGSGACQVSIDGPAVEQLLRGH</sequence>
<proteinExistence type="predicted"/>
<comment type="caution">
    <text evidence="2">The sequence shown here is derived from an EMBL/GenBank/DDBJ whole genome shotgun (WGS) entry which is preliminary data.</text>
</comment>
<protein>
    <submittedName>
        <fullName evidence="2">Uncharacterized protein</fullName>
    </submittedName>
</protein>
<keyword evidence="1" id="KW-0732">Signal</keyword>
<dbReference type="EMBL" id="JALAZD010000001">
    <property type="protein sequence ID" value="MCI0127242.1"/>
    <property type="molecule type" value="Genomic_DNA"/>
</dbReference>
<feature type="chain" id="PRO_5041292302" evidence="1">
    <location>
        <begin position="22"/>
        <end position="139"/>
    </location>
</feature>
<organism evidence="2 3">
    <name type="scientific">Paradevosia shaoguanensis</name>
    <dbReference type="NCBI Taxonomy" id="1335043"/>
    <lineage>
        <taxon>Bacteria</taxon>
        <taxon>Pseudomonadati</taxon>
        <taxon>Pseudomonadota</taxon>
        <taxon>Alphaproteobacteria</taxon>
        <taxon>Hyphomicrobiales</taxon>
        <taxon>Devosiaceae</taxon>
        <taxon>Paradevosia</taxon>
    </lineage>
</organism>
<feature type="signal peptide" evidence="1">
    <location>
        <begin position="1"/>
        <end position="21"/>
    </location>
</feature>
<dbReference type="AlphaFoldDB" id="A0AA41UBK3"/>
<dbReference type="RefSeq" id="WP_281735828.1">
    <property type="nucleotide sequence ID" value="NZ_JAKETQ010000001.1"/>
</dbReference>
<evidence type="ECO:0000313" key="2">
    <source>
        <dbReference type="EMBL" id="MCI0127242.1"/>
    </source>
</evidence>